<dbReference type="Gene3D" id="1.10.510.10">
    <property type="entry name" value="Transferase(Phosphotransferase) domain 1"/>
    <property type="match status" value="1"/>
</dbReference>
<name>A0ABP5TGD8_9ACTN</name>
<protein>
    <recommendedName>
        <fullName evidence="3">Protein kinase domain-containing protein</fullName>
    </recommendedName>
</protein>
<reference evidence="2" key="1">
    <citation type="journal article" date="2019" name="Int. J. Syst. Evol. Microbiol.">
        <title>The Global Catalogue of Microorganisms (GCM) 10K type strain sequencing project: providing services to taxonomists for standard genome sequencing and annotation.</title>
        <authorList>
            <consortium name="The Broad Institute Genomics Platform"/>
            <consortium name="The Broad Institute Genome Sequencing Center for Infectious Disease"/>
            <person name="Wu L."/>
            <person name="Ma J."/>
        </authorList>
    </citation>
    <scope>NUCLEOTIDE SEQUENCE [LARGE SCALE GENOMIC DNA]</scope>
    <source>
        <strain evidence="2">JCM 3272</strain>
    </source>
</reference>
<gene>
    <name evidence="1" type="ORF">GCM10010170_042480</name>
</gene>
<sequence length="232" mass="25820">MKDEERMDKVLGEHLRSQLRGLEIDGGNLISGGGPPEALRLRYLNFRDEVERLLTDSSHQVRVDLHQLQSPRHRDLVSDRVVGNQVYREVAAEVRTALSVLAEFGKELEKALAHTSAVDPDEVRFVAEAGREYRFSRSDRLGQPGAFGSVYRGTGSTGDVAIKEVLLRSREDALQAEREVDIGQRLSGGTAEYFVPLLDVGRRDNALLLVMPVAVESLADRIKRGPPTVRPR</sequence>
<evidence type="ECO:0008006" key="3">
    <source>
        <dbReference type="Google" id="ProtNLM"/>
    </source>
</evidence>
<proteinExistence type="predicted"/>
<organism evidence="1 2">
    <name type="scientific">Dactylosporangium salmoneum</name>
    <dbReference type="NCBI Taxonomy" id="53361"/>
    <lineage>
        <taxon>Bacteria</taxon>
        <taxon>Bacillati</taxon>
        <taxon>Actinomycetota</taxon>
        <taxon>Actinomycetes</taxon>
        <taxon>Micromonosporales</taxon>
        <taxon>Micromonosporaceae</taxon>
        <taxon>Dactylosporangium</taxon>
    </lineage>
</organism>
<dbReference type="EMBL" id="BAAARV010000031">
    <property type="protein sequence ID" value="GAA2352055.1"/>
    <property type="molecule type" value="Genomic_DNA"/>
</dbReference>
<keyword evidence="2" id="KW-1185">Reference proteome</keyword>
<evidence type="ECO:0000313" key="1">
    <source>
        <dbReference type="EMBL" id="GAA2352055.1"/>
    </source>
</evidence>
<dbReference type="InterPro" id="IPR011009">
    <property type="entry name" value="Kinase-like_dom_sf"/>
</dbReference>
<evidence type="ECO:0000313" key="2">
    <source>
        <dbReference type="Proteomes" id="UP001501444"/>
    </source>
</evidence>
<accession>A0ABP5TGD8</accession>
<dbReference type="SUPFAM" id="SSF56112">
    <property type="entry name" value="Protein kinase-like (PK-like)"/>
    <property type="match status" value="1"/>
</dbReference>
<dbReference type="Proteomes" id="UP001501444">
    <property type="component" value="Unassembled WGS sequence"/>
</dbReference>
<comment type="caution">
    <text evidence="1">The sequence shown here is derived from an EMBL/GenBank/DDBJ whole genome shotgun (WGS) entry which is preliminary data.</text>
</comment>
<dbReference type="RefSeq" id="WP_344614180.1">
    <property type="nucleotide sequence ID" value="NZ_BAAARV010000031.1"/>
</dbReference>